<dbReference type="AlphaFoldDB" id="A0A6M3J3N9"/>
<reference evidence="1" key="1">
    <citation type="submission" date="2020-03" db="EMBL/GenBank/DDBJ databases">
        <title>The deep terrestrial virosphere.</title>
        <authorList>
            <person name="Holmfeldt K."/>
            <person name="Nilsson E."/>
            <person name="Simone D."/>
            <person name="Lopez-Fernandez M."/>
            <person name="Wu X."/>
            <person name="de Brujin I."/>
            <person name="Lundin D."/>
            <person name="Andersson A."/>
            <person name="Bertilsson S."/>
            <person name="Dopson M."/>
        </authorList>
    </citation>
    <scope>NUCLEOTIDE SEQUENCE</scope>
    <source>
        <strain evidence="2">MM415A01444</strain>
        <strain evidence="1">MM415B00488</strain>
    </source>
</reference>
<evidence type="ECO:0000313" key="1">
    <source>
        <dbReference type="EMBL" id="QJA64589.1"/>
    </source>
</evidence>
<dbReference type="EMBL" id="MT142243">
    <property type="protein sequence ID" value="QJA76776.1"/>
    <property type="molecule type" value="Genomic_DNA"/>
</dbReference>
<sequence>MTNDEHQAARVLASLLAGHTPEQIHRRRPEWSLLALRVAAHAVAVARLDLAASIAAAPVRPRAKSLRNGQA</sequence>
<accession>A0A6M3J3N9</accession>
<protein>
    <submittedName>
        <fullName evidence="1">Uncharacterized protein</fullName>
    </submittedName>
</protein>
<organism evidence="1">
    <name type="scientific">viral metagenome</name>
    <dbReference type="NCBI Taxonomy" id="1070528"/>
    <lineage>
        <taxon>unclassified sequences</taxon>
        <taxon>metagenomes</taxon>
        <taxon>organismal metagenomes</taxon>
    </lineage>
</organism>
<gene>
    <name evidence="2" type="ORF">MM415A01444_0003</name>
    <name evidence="1" type="ORF">MM415B00488_0037</name>
</gene>
<evidence type="ECO:0000313" key="2">
    <source>
        <dbReference type="EMBL" id="QJA76776.1"/>
    </source>
</evidence>
<name>A0A6M3J3N9_9ZZZZ</name>
<proteinExistence type="predicted"/>
<dbReference type="EMBL" id="MT141522">
    <property type="protein sequence ID" value="QJA64589.1"/>
    <property type="molecule type" value="Genomic_DNA"/>
</dbReference>